<dbReference type="GO" id="GO:0071944">
    <property type="term" value="C:cell periphery"/>
    <property type="evidence" value="ECO:0007669"/>
    <property type="project" value="TreeGrafter"/>
</dbReference>
<reference evidence="3" key="2">
    <citation type="submission" date="2025-09" db="UniProtKB">
        <authorList>
            <consortium name="Ensembl"/>
        </authorList>
    </citation>
    <scope>IDENTIFICATION</scope>
</reference>
<evidence type="ECO:0000313" key="3">
    <source>
        <dbReference type="Ensembl" id="ENSNPEP00000012497.1"/>
    </source>
</evidence>
<dbReference type="PROSITE" id="PS50092">
    <property type="entry name" value="TSP1"/>
    <property type="match status" value="3"/>
</dbReference>
<organism evidence="3 4">
    <name type="scientific">Nothoprocta perdicaria</name>
    <name type="common">Chilean tinamou</name>
    <name type="synonym">Crypturus perdicarius</name>
    <dbReference type="NCBI Taxonomy" id="30464"/>
    <lineage>
        <taxon>Eukaryota</taxon>
        <taxon>Metazoa</taxon>
        <taxon>Chordata</taxon>
        <taxon>Craniata</taxon>
        <taxon>Vertebrata</taxon>
        <taxon>Euteleostomi</taxon>
        <taxon>Archelosauria</taxon>
        <taxon>Archosauria</taxon>
        <taxon>Dinosauria</taxon>
        <taxon>Saurischia</taxon>
        <taxon>Theropoda</taxon>
        <taxon>Coelurosauria</taxon>
        <taxon>Aves</taxon>
        <taxon>Palaeognathae</taxon>
        <taxon>Tinamiformes</taxon>
        <taxon>Tinamidae</taxon>
        <taxon>Nothoprocta</taxon>
    </lineage>
</organism>
<dbReference type="Proteomes" id="UP000694420">
    <property type="component" value="Unplaced"/>
</dbReference>
<dbReference type="Gene3D" id="2.20.100.10">
    <property type="entry name" value="Thrombospondin type-1 (TSP1) repeat"/>
    <property type="match status" value="3"/>
</dbReference>
<dbReference type="Pfam" id="PF00090">
    <property type="entry name" value="TSP_1"/>
    <property type="match status" value="3"/>
</dbReference>
<dbReference type="PRINTS" id="PR01705">
    <property type="entry name" value="TSP1REPEAT"/>
</dbReference>
<sequence length="347" mass="36282">MVCGTEPCPGTLCGRGRAPAAARAGGGRAQRGAPGCSGSCRPAGHCSWGGWTAWSACSRSCNVGMRRRYRDASGGRDCPGPRVQLDFCIVHGRWSPWTPWSECSASCGPGLQRRYRFCTAAPCAEPGPQPDERPCVLEPCSRECRGLHRAARGCTGTASPPGHARAGHGCMHHPPCVQCPAMGTRIGFLACTSLLQEHASSPMHAHHLPCMLILAMGSCIISRACMALLQTWPSCGHMHRLPCLLRNEVGGCRNGAGVTRPTRRGAEGPCPRAGPGGWGAWSAWSGCSRSCGQGVRSRSRACSSPPPQGQGDFCEGAPLQVEACNAHGCPGERARRGGAAPGAGARR</sequence>
<dbReference type="AlphaFoldDB" id="A0A8C6ZJV3"/>
<keyword evidence="1" id="KW-1015">Disulfide bond</keyword>
<reference evidence="3" key="1">
    <citation type="submission" date="2025-08" db="UniProtKB">
        <authorList>
            <consortium name="Ensembl"/>
        </authorList>
    </citation>
    <scope>IDENTIFICATION</scope>
</reference>
<dbReference type="PANTHER" id="PTHR16311">
    <property type="entry name" value="THROMBOSPONDIN TYPE I DOMAIN-CONTAINING 1"/>
    <property type="match status" value="1"/>
</dbReference>
<dbReference type="Ensembl" id="ENSNPET00000012806.1">
    <property type="protein sequence ID" value="ENSNPEP00000012497.1"/>
    <property type="gene ID" value="ENSNPEG00000009340.1"/>
</dbReference>
<name>A0A8C6ZJV3_NOTPE</name>
<dbReference type="SMART" id="SM00209">
    <property type="entry name" value="TSP1"/>
    <property type="match status" value="3"/>
</dbReference>
<dbReference type="PANTHER" id="PTHR16311:SF3">
    <property type="entry name" value="THROMBOSPONDIN TYPE-1 DOMAIN-CONTAINING PROTEIN 1"/>
    <property type="match status" value="1"/>
</dbReference>
<accession>A0A8C6ZJV3</accession>
<dbReference type="InterPro" id="IPR036383">
    <property type="entry name" value="TSP1_rpt_sf"/>
</dbReference>
<feature type="region of interest" description="Disordered" evidence="2">
    <location>
        <begin position="327"/>
        <end position="347"/>
    </location>
</feature>
<proteinExistence type="predicted"/>
<evidence type="ECO:0000313" key="4">
    <source>
        <dbReference type="Proteomes" id="UP000694420"/>
    </source>
</evidence>
<dbReference type="SUPFAM" id="SSF82895">
    <property type="entry name" value="TSP-1 type 1 repeat"/>
    <property type="match status" value="3"/>
</dbReference>
<evidence type="ECO:0000256" key="1">
    <source>
        <dbReference type="ARBA" id="ARBA00023157"/>
    </source>
</evidence>
<dbReference type="InterPro" id="IPR000884">
    <property type="entry name" value="TSP1_rpt"/>
</dbReference>
<evidence type="ECO:0000256" key="2">
    <source>
        <dbReference type="SAM" id="MobiDB-lite"/>
    </source>
</evidence>
<dbReference type="FunFam" id="2.20.100.10:FF:000001">
    <property type="entry name" value="semaphorin-5A isoform X1"/>
    <property type="match status" value="1"/>
</dbReference>
<protein>
    <submittedName>
        <fullName evidence="3">Uncharacterized protein</fullName>
    </submittedName>
</protein>
<keyword evidence="4" id="KW-1185">Reference proteome</keyword>
<dbReference type="InterPro" id="IPR038877">
    <property type="entry name" value="THSD1"/>
</dbReference>